<dbReference type="InterPro" id="IPR036859">
    <property type="entry name" value="CAP-Gly_dom_sf"/>
</dbReference>
<feature type="compositionally biased region" description="Polar residues" evidence="1">
    <location>
        <begin position="697"/>
        <end position="717"/>
    </location>
</feature>
<feature type="compositionally biased region" description="Low complexity" evidence="1">
    <location>
        <begin position="828"/>
        <end position="837"/>
    </location>
</feature>
<dbReference type="SUPFAM" id="SSF54695">
    <property type="entry name" value="POZ domain"/>
    <property type="match status" value="1"/>
</dbReference>
<feature type="region of interest" description="Disordered" evidence="1">
    <location>
        <begin position="584"/>
        <end position="604"/>
    </location>
</feature>
<dbReference type="CDD" id="cd18186">
    <property type="entry name" value="BTB_POZ_ZBTB_KLHL-like"/>
    <property type="match status" value="1"/>
</dbReference>
<reference evidence="4" key="1">
    <citation type="submission" date="2021-10" db="EMBL/GenBank/DDBJ databases">
        <title>De novo Genome Assembly of Clathrus columnatus (Basidiomycota, Fungi) Using Illumina and Nanopore Sequence Data.</title>
        <authorList>
            <person name="Ogiso-Tanaka E."/>
            <person name="Itagaki H."/>
            <person name="Hosoya T."/>
            <person name="Hosaka K."/>
        </authorList>
    </citation>
    <scope>NUCLEOTIDE SEQUENCE</scope>
    <source>
        <strain evidence="4">MO-923</strain>
    </source>
</reference>
<feature type="domain" description="BTB" evidence="2">
    <location>
        <begin position="186"/>
        <end position="275"/>
    </location>
</feature>
<dbReference type="PROSITE" id="PS50245">
    <property type="entry name" value="CAP_GLY_2"/>
    <property type="match status" value="1"/>
</dbReference>
<dbReference type="InterPro" id="IPR000938">
    <property type="entry name" value="CAP-Gly_domain"/>
</dbReference>
<dbReference type="EMBL" id="BPWL01000010">
    <property type="protein sequence ID" value="GJJ14851.1"/>
    <property type="molecule type" value="Genomic_DNA"/>
</dbReference>
<proteinExistence type="predicted"/>
<feature type="compositionally biased region" description="Polar residues" evidence="1">
    <location>
        <begin position="775"/>
        <end position="784"/>
    </location>
</feature>
<dbReference type="Proteomes" id="UP001050691">
    <property type="component" value="Unassembled WGS sequence"/>
</dbReference>
<feature type="compositionally biased region" description="Low complexity" evidence="1">
    <location>
        <begin position="865"/>
        <end position="875"/>
    </location>
</feature>
<dbReference type="AlphaFoldDB" id="A0AAV5AJM3"/>
<evidence type="ECO:0000313" key="5">
    <source>
        <dbReference type="Proteomes" id="UP001050691"/>
    </source>
</evidence>
<accession>A0AAV5AJM3</accession>
<feature type="compositionally biased region" description="Low complexity" evidence="1">
    <location>
        <begin position="718"/>
        <end position="734"/>
    </location>
</feature>
<dbReference type="PROSITE" id="PS50097">
    <property type="entry name" value="BTB"/>
    <property type="match status" value="1"/>
</dbReference>
<evidence type="ECO:0000256" key="1">
    <source>
        <dbReference type="SAM" id="MobiDB-lite"/>
    </source>
</evidence>
<dbReference type="InterPro" id="IPR000210">
    <property type="entry name" value="BTB/POZ_dom"/>
</dbReference>
<name>A0AAV5AJM3_9AGAM</name>
<feature type="region of interest" description="Disordered" evidence="1">
    <location>
        <begin position="91"/>
        <end position="112"/>
    </location>
</feature>
<feature type="compositionally biased region" description="Basic and acidic residues" evidence="1">
    <location>
        <begin position="896"/>
        <end position="906"/>
    </location>
</feature>
<feature type="compositionally biased region" description="Low complexity" evidence="1">
    <location>
        <begin position="804"/>
        <end position="821"/>
    </location>
</feature>
<feature type="compositionally biased region" description="Polar residues" evidence="1">
    <location>
        <begin position="849"/>
        <end position="864"/>
    </location>
</feature>
<feature type="compositionally biased region" description="Polar residues" evidence="1">
    <location>
        <begin position="913"/>
        <end position="926"/>
    </location>
</feature>
<dbReference type="PANTHER" id="PTHR22427">
    <property type="entry name" value="GH15728P"/>
    <property type="match status" value="1"/>
</dbReference>
<dbReference type="Pfam" id="PF01302">
    <property type="entry name" value="CAP_GLY"/>
    <property type="match status" value="1"/>
</dbReference>
<organism evidence="4 5">
    <name type="scientific">Clathrus columnatus</name>
    <dbReference type="NCBI Taxonomy" id="1419009"/>
    <lineage>
        <taxon>Eukaryota</taxon>
        <taxon>Fungi</taxon>
        <taxon>Dikarya</taxon>
        <taxon>Basidiomycota</taxon>
        <taxon>Agaricomycotina</taxon>
        <taxon>Agaricomycetes</taxon>
        <taxon>Phallomycetidae</taxon>
        <taxon>Phallales</taxon>
        <taxon>Clathraceae</taxon>
        <taxon>Clathrus</taxon>
    </lineage>
</organism>
<dbReference type="Pfam" id="PF00651">
    <property type="entry name" value="BTB"/>
    <property type="match status" value="1"/>
</dbReference>
<protein>
    <recommendedName>
        <fullName evidence="6">CAP-Gly domain-containing protein</fullName>
    </recommendedName>
</protein>
<feature type="compositionally biased region" description="Polar residues" evidence="1">
    <location>
        <begin position="585"/>
        <end position="596"/>
    </location>
</feature>
<feature type="domain" description="CAP-Gly" evidence="3">
    <location>
        <begin position="1016"/>
        <end position="1084"/>
    </location>
</feature>
<evidence type="ECO:0000259" key="2">
    <source>
        <dbReference type="PROSITE" id="PS50097"/>
    </source>
</evidence>
<gene>
    <name evidence="4" type="ORF">Clacol_009119</name>
</gene>
<evidence type="ECO:0008006" key="6">
    <source>
        <dbReference type="Google" id="ProtNLM"/>
    </source>
</evidence>
<evidence type="ECO:0000259" key="3">
    <source>
        <dbReference type="PROSITE" id="PS50245"/>
    </source>
</evidence>
<dbReference type="SUPFAM" id="SSF74924">
    <property type="entry name" value="Cap-Gly domain"/>
    <property type="match status" value="1"/>
</dbReference>
<feature type="compositionally biased region" description="Basic and acidic residues" evidence="1">
    <location>
        <begin position="792"/>
        <end position="801"/>
    </location>
</feature>
<comment type="caution">
    <text evidence="4">The sequence shown here is derived from an EMBL/GenBank/DDBJ whole genome shotgun (WGS) entry which is preliminary data.</text>
</comment>
<dbReference type="InterPro" id="IPR011333">
    <property type="entry name" value="SKP1/BTB/POZ_sf"/>
</dbReference>
<evidence type="ECO:0000313" key="4">
    <source>
        <dbReference type="EMBL" id="GJJ14851.1"/>
    </source>
</evidence>
<dbReference type="SMART" id="SM00225">
    <property type="entry name" value="BTB"/>
    <property type="match status" value="1"/>
</dbReference>
<feature type="region of interest" description="Disordered" evidence="1">
    <location>
        <begin position="940"/>
        <end position="963"/>
    </location>
</feature>
<feature type="region of interest" description="Disordered" evidence="1">
    <location>
        <begin position="640"/>
        <end position="926"/>
    </location>
</feature>
<dbReference type="Gene3D" id="2.30.30.190">
    <property type="entry name" value="CAP Gly-rich-like domain"/>
    <property type="match status" value="1"/>
</dbReference>
<dbReference type="Gene3D" id="3.30.710.10">
    <property type="entry name" value="Potassium Channel Kv1.1, Chain A"/>
    <property type="match status" value="1"/>
</dbReference>
<sequence>MAQVFLPDDDSPPLALEVACQASTTDWQIHMEQLFHNARDRFPDVVWELQSEDGLPSEEARYFSFRPAPIASPSPYCPTPMPAQSAVSLGVDMPSPARSPSPGGGFRNSSPAFSTASPQILRLSTTIASGLFSQELEYLYTGKSFGDAFEFLFDSPEKRVDGDGDKNRIDKLRKDLVFMWRSRLYSDLRIQLSGNFSSSSSAADDPTITPVFSAHRFILVSRSPYFRSQLLGPFAAPAPAPGQPLTVTLPSPPFTPASLHFTLGFIYTGTLAFSHRTFDLDTAFHIMRSATYLSIVSLYAEVEARIIEDMCHGLFMAYTPFVEYEEITEGKWGAVGCKCRQCARRIPRILEFALSEDVQNERLTNGARRALVGLFGDGWCTPEFASLSAKLRDSLLRGVNKRTIPINVFPLLYATHRALIRLDSDRDKDKERDLTVVRELVLLARSKVDAVLCSEAEACFEQPEWLSLLDADGSRFEDGEKVEWVMDAVRRGLTVQNAGIVYQTLVSAILLRPHPQDPNDTILSHTSGIRQQVEATRIDIAKWLRTRWLSVQQEGGFDNMEGWALKELSHELEVSVEDLVRPTQPAISSPRGTVSTRFKHDNESETFSITSSIRASVVSPDGGRSPLSLTVPTSEIVLPSSASVSSVRTATSTTSTTRRPVQRPPSVAASVVSTASRTPRTPTRPVPRTPSTASRASAVSPTPSKASKSPQTPRVKTSPSVASSRKSVASSVASERPKSLAPSVASTIRRSSPSSSRRPSDPKPAKLKIPADSRPVSSISMRSDATSTYKTAKTEATETRSRRNSNASTASNVTATSNTTAGRKRTVSNASAASTNSKKIPPVPKRPPSTLTVRSNVSTVSMSNRKAVGKAAAARAVERRESMSRPPTLPPVLTSKIDKGKGKAETSPEEPMSAQTSSNASEASTIRASDMKALARKMSNETITESTITESTSTTSTPRVTTATPRASILMKENIPPSQVTRAQVPISLGSTLLVGIPCIISSRRMRFRAYARYIGEIEGEKGPWVGVEVPVGESWGADKLEGRSWNDGTWGGRRYFDIGTSIEWDEAEERRKRRKDGSGALSRAATLKREGEQLGVERAKRIRSVSPAVSDTSSNESRGLFVRPGDVIYVVDAEHGF</sequence>
<feature type="compositionally biased region" description="Low complexity" evidence="1">
    <location>
        <begin position="640"/>
        <end position="681"/>
    </location>
</feature>
<feature type="compositionally biased region" description="Low complexity" evidence="1">
    <location>
        <begin position="942"/>
        <end position="963"/>
    </location>
</feature>
<keyword evidence="5" id="KW-1185">Reference proteome</keyword>
<dbReference type="PANTHER" id="PTHR22427:SF7">
    <property type="entry name" value="GH15728P"/>
    <property type="match status" value="1"/>
</dbReference>